<evidence type="ECO:0000256" key="1">
    <source>
        <dbReference type="SAM" id="MobiDB-lite"/>
    </source>
</evidence>
<feature type="region of interest" description="Disordered" evidence="1">
    <location>
        <begin position="349"/>
        <end position="420"/>
    </location>
</feature>
<sequence>MSVDRALIESLIVTAGSAPSAHNAQPWLPEILSCAATAAEVLVAVDPARTLPHGDPRSEDLHLSMGCWVESLSIAAAEAGVAVESLTVRGRGPALTIRLRLRPIDAAAAGSGSETAEPDSEASAALGRSTPERTGAWPRFTVADLRHRQVDRGRLDPADTEFTEALTCCREALSGAPVRLVEVPDQLWRGWARRAGLHSYGDSAVFAETLHWLRFDESDPRYRRDGLNAECLRIPRLAARAAALLDRPKLHPWITAATAAVLAPAALLGRLRAPDVPVGGRSGERPAGQQSAAREEASPRRRPHHVLLAVAGDRGLTPADEVTLGRLLLRIWLVLDRFGLRVDVHSEIKDSPDTRSRARAYLRERTPRSAEAGAEEAGAEDGTEPVIDRPIAAFTVGRSATAVPRSARLSPDSGPHTPLR</sequence>
<protein>
    <submittedName>
        <fullName evidence="2">Uncharacterized protein</fullName>
    </submittedName>
</protein>
<dbReference type="InterPro" id="IPR000415">
    <property type="entry name" value="Nitroreductase-like"/>
</dbReference>
<proteinExistence type="predicted"/>
<dbReference type="SUPFAM" id="SSF55469">
    <property type="entry name" value="FMN-dependent nitroreductase-like"/>
    <property type="match status" value="1"/>
</dbReference>
<dbReference type="EMBL" id="CP093443">
    <property type="protein sequence ID" value="UVI37227.1"/>
    <property type="molecule type" value="Genomic_DNA"/>
</dbReference>
<dbReference type="Proteomes" id="UP001064879">
    <property type="component" value="Chromosome"/>
</dbReference>
<feature type="compositionally biased region" description="Acidic residues" evidence="1">
    <location>
        <begin position="373"/>
        <end position="383"/>
    </location>
</feature>
<feature type="compositionally biased region" description="Basic and acidic residues" evidence="1">
    <location>
        <begin position="349"/>
        <end position="368"/>
    </location>
</feature>
<evidence type="ECO:0000313" key="3">
    <source>
        <dbReference type="Proteomes" id="UP001064879"/>
    </source>
</evidence>
<accession>A0ABY5SRQ5</accession>
<dbReference type="Gene3D" id="3.40.109.10">
    <property type="entry name" value="NADH Oxidase"/>
    <property type="match status" value="1"/>
</dbReference>
<dbReference type="RefSeq" id="WP_265419765.1">
    <property type="nucleotide sequence ID" value="NZ_CP093443.1"/>
</dbReference>
<gene>
    <name evidence="2" type="ORF">L1F31_06135</name>
</gene>
<evidence type="ECO:0000313" key="2">
    <source>
        <dbReference type="EMBL" id="UVI37227.1"/>
    </source>
</evidence>
<keyword evidence="3" id="KW-1185">Reference proteome</keyword>
<reference evidence="2" key="1">
    <citation type="submission" date="2022-03" db="EMBL/GenBank/DDBJ databases">
        <title>Brevibacterium spongiae sp. nov., isolated from marine sponge.</title>
        <authorList>
            <person name="Li Z."/>
            <person name="Zhang M."/>
        </authorList>
    </citation>
    <scope>NUCLEOTIDE SEQUENCE</scope>
    <source>
        <strain evidence="2">WHS-Z9</strain>
    </source>
</reference>
<feature type="region of interest" description="Disordered" evidence="1">
    <location>
        <begin position="108"/>
        <end position="134"/>
    </location>
</feature>
<organism evidence="2 3">
    <name type="scientific">Brevibacterium spongiae</name>
    <dbReference type="NCBI Taxonomy" id="2909672"/>
    <lineage>
        <taxon>Bacteria</taxon>
        <taxon>Bacillati</taxon>
        <taxon>Actinomycetota</taxon>
        <taxon>Actinomycetes</taxon>
        <taxon>Micrococcales</taxon>
        <taxon>Brevibacteriaceae</taxon>
        <taxon>Brevibacterium</taxon>
    </lineage>
</organism>
<feature type="region of interest" description="Disordered" evidence="1">
    <location>
        <begin position="277"/>
        <end position="303"/>
    </location>
</feature>
<name>A0ABY5SRQ5_9MICO</name>